<comment type="caution">
    <text evidence="2">The sequence shown here is derived from an EMBL/GenBank/DDBJ whole genome shotgun (WGS) entry which is preliminary data.</text>
</comment>
<evidence type="ECO:0000313" key="3">
    <source>
        <dbReference type="Proteomes" id="UP000249061"/>
    </source>
</evidence>
<gene>
    <name evidence="2" type="ORF">DI536_15880</name>
</gene>
<organism evidence="2 3">
    <name type="scientific">Archangium gephyra</name>
    <dbReference type="NCBI Taxonomy" id="48"/>
    <lineage>
        <taxon>Bacteria</taxon>
        <taxon>Pseudomonadati</taxon>
        <taxon>Myxococcota</taxon>
        <taxon>Myxococcia</taxon>
        <taxon>Myxococcales</taxon>
        <taxon>Cystobacterineae</taxon>
        <taxon>Archangiaceae</taxon>
        <taxon>Archangium</taxon>
    </lineage>
</organism>
<sequence length="71" mass="7188">MATKSTAATASTSGGNQRRRSGTTLRSSLTASSSRSRPRRSSPGVGSPTSSCAFKKAISSGCMGGTSSSRW</sequence>
<evidence type="ECO:0000256" key="1">
    <source>
        <dbReference type="SAM" id="MobiDB-lite"/>
    </source>
</evidence>
<proteinExistence type="predicted"/>
<name>A0A2W5TH05_9BACT</name>
<dbReference type="AlphaFoldDB" id="A0A2W5TH05"/>
<feature type="region of interest" description="Disordered" evidence="1">
    <location>
        <begin position="1"/>
        <end position="71"/>
    </location>
</feature>
<dbReference type="EMBL" id="QFQP01000013">
    <property type="protein sequence ID" value="PZR11816.1"/>
    <property type="molecule type" value="Genomic_DNA"/>
</dbReference>
<protein>
    <submittedName>
        <fullName evidence="2">Uncharacterized protein</fullName>
    </submittedName>
</protein>
<feature type="compositionally biased region" description="Low complexity" evidence="1">
    <location>
        <begin position="1"/>
        <end position="13"/>
    </location>
</feature>
<feature type="compositionally biased region" description="Low complexity" evidence="1">
    <location>
        <begin position="22"/>
        <end position="51"/>
    </location>
</feature>
<reference evidence="2 3" key="1">
    <citation type="submission" date="2017-08" db="EMBL/GenBank/DDBJ databases">
        <title>Infants hospitalized years apart are colonized by the same room-sourced microbial strains.</title>
        <authorList>
            <person name="Brooks B."/>
            <person name="Olm M.R."/>
            <person name="Firek B.A."/>
            <person name="Baker R."/>
            <person name="Thomas B.C."/>
            <person name="Morowitz M.J."/>
            <person name="Banfield J.F."/>
        </authorList>
    </citation>
    <scope>NUCLEOTIDE SEQUENCE [LARGE SCALE GENOMIC DNA]</scope>
    <source>
        <strain evidence="2">S2_003_000_R2_14</strain>
    </source>
</reference>
<evidence type="ECO:0000313" key="2">
    <source>
        <dbReference type="EMBL" id="PZR11816.1"/>
    </source>
</evidence>
<accession>A0A2W5TH05</accession>
<dbReference type="Proteomes" id="UP000249061">
    <property type="component" value="Unassembled WGS sequence"/>
</dbReference>